<name>A0A974Y278_9GAMM</name>
<feature type="transmembrane region" description="Helical" evidence="1">
    <location>
        <begin position="225"/>
        <end position="254"/>
    </location>
</feature>
<gene>
    <name evidence="2" type="ORF">I8J32_004945</name>
</gene>
<feature type="transmembrane region" description="Helical" evidence="1">
    <location>
        <begin position="109"/>
        <end position="133"/>
    </location>
</feature>
<dbReference type="AlphaFoldDB" id="A0A974Y278"/>
<dbReference type="RefSeq" id="WP_200614732.1">
    <property type="nucleotide sequence ID" value="NZ_CP071518.1"/>
</dbReference>
<evidence type="ECO:0000256" key="1">
    <source>
        <dbReference type="SAM" id="Phobius"/>
    </source>
</evidence>
<reference evidence="2 3" key="1">
    <citation type="submission" date="2021-03" db="EMBL/GenBank/DDBJ databases">
        <title>Lysobacter sp. nov. isolated from soil of gangwondo yeongwol, south Korea.</title>
        <authorList>
            <person name="Kim K.R."/>
            <person name="Kim K.H."/>
            <person name="Jeon C.O."/>
        </authorList>
    </citation>
    <scope>NUCLEOTIDE SEQUENCE [LARGE SCALE GENOMIC DNA]</scope>
    <source>
        <strain evidence="2 3">R19</strain>
    </source>
</reference>
<feature type="transmembrane region" description="Helical" evidence="1">
    <location>
        <begin position="260"/>
        <end position="281"/>
    </location>
</feature>
<accession>A0A974Y278</accession>
<protein>
    <recommendedName>
        <fullName evidence="4">DUF2189 domain-containing protein</fullName>
    </recommendedName>
</protein>
<organism evidence="2 3">
    <name type="scientific">Agrilutibacter solisilvae</name>
    <dbReference type="NCBI Taxonomy" id="2763317"/>
    <lineage>
        <taxon>Bacteria</taxon>
        <taxon>Pseudomonadati</taxon>
        <taxon>Pseudomonadota</taxon>
        <taxon>Gammaproteobacteria</taxon>
        <taxon>Lysobacterales</taxon>
        <taxon>Lysobacteraceae</taxon>
        <taxon>Agrilutibacter</taxon>
    </lineage>
</organism>
<proteinExistence type="predicted"/>
<evidence type="ECO:0000313" key="3">
    <source>
        <dbReference type="Proteomes" id="UP000639274"/>
    </source>
</evidence>
<dbReference type="KEGG" id="lsf:I8J32_004945"/>
<feature type="transmembrane region" description="Helical" evidence="1">
    <location>
        <begin position="184"/>
        <end position="204"/>
    </location>
</feature>
<evidence type="ECO:0000313" key="2">
    <source>
        <dbReference type="EMBL" id="QSX79235.1"/>
    </source>
</evidence>
<keyword evidence="1" id="KW-0812">Transmembrane</keyword>
<keyword evidence="3" id="KW-1185">Reference proteome</keyword>
<dbReference type="Proteomes" id="UP000639274">
    <property type="component" value="Chromosome"/>
</dbReference>
<feature type="transmembrane region" description="Helical" evidence="1">
    <location>
        <begin position="28"/>
        <end position="54"/>
    </location>
</feature>
<feature type="transmembrane region" description="Helical" evidence="1">
    <location>
        <begin position="60"/>
        <end position="84"/>
    </location>
</feature>
<keyword evidence="1" id="KW-1133">Transmembrane helix</keyword>
<keyword evidence="1" id="KW-0472">Membrane</keyword>
<dbReference type="EMBL" id="CP071518">
    <property type="protein sequence ID" value="QSX79235.1"/>
    <property type="molecule type" value="Genomic_DNA"/>
</dbReference>
<evidence type="ECO:0008006" key="4">
    <source>
        <dbReference type="Google" id="ProtNLM"/>
    </source>
</evidence>
<sequence>MSTRAHGPTAGFHWLRRAINVGRHNSRALFAGAAVLMAVWLMPTVLQLVLMAAFKPGEDVTIAIGALMTLLWLATLVPLMGGYLRMIDAGEHGQPAHARDIFQLFRSGAAWGACVRFALLMLLVHLLVGYVLVTLFGQGVMEWYLDAAEKIQQAQQAGVAAGGTPPQLPDAPSGTAGLVGLGSLWLLLFGCAFAIGLGQVAIGGRGVREATVDGFAGTARNLAPLLVMAVLGVGAMAVVAVGMFLVLLVVGGVAGLLHPTLGLAAILPLYVAFLTVLYAVVLSVMYQIWRDVAGPAPVAGPSPPDQLEPHHLEA</sequence>